<proteinExistence type="predicted"/>
<dbReference type="KEGG" id="ptm:GSPATT00030254001"/>
<evidence type="ECO:0000256" key="2">
    <source>
        <dbReference type="SAM" id="MobiDB-lite"/>
    </source>
</evidence>
<sequence length="718" mass="84774">MQNRPQSAIMKLKSEASDARSRDSMSHLMFTPKPNKVTSPPTKRYADGETLYIQNLQYKQEANVLRMQNIKLRTLVQQLQNRVQQIEKVDRYQLHTDPLGLTTANQEGSIVPMLKAKIREQAQQIAELTDDLRRQCKSVKLTQLVELQKEIKNQQDEIMRLKQFQQVAIKVTDQDLFNDPDIGERIKNYVLTINAQESQIEVLEKQINQLKCEYQGLVEDNIKVKEEVKQVSFEKTQLKKKLEDQIITETEQYQQKKRQFLEMKLQSVLKQVDSLKGELSLYETKYKQVTKQQQDQEREFKQQLALVQKSKQNLEDALLKKELLIQDLQDRVAIQDLLKQKTTSEEPVVKHLIPPKCYRSEFTQFPEVQQAEHKATDIINTDPIDQERLKELLEDLRYKVISMCLTRTRLQYLFKGIQFIQLQQGLELFMRRPFNYSEKDALVLSRYFIGEDKGQAYRIQWEDTQSVTDMIQQIVPSKEDTQFNFKSIVNKNSLIKFLNFEMKSIRLEDKKYNIDDYIIFLKNNTKWNSEHISFLKLINSLYFGDSGTIDQGFLSLYLREECEMMDQLNKLQMNNFQIYKSTPKIIVKYDDDEDIVQKHVEMKMQITIEPILTYSQLRLNDNSLKTSESRKPTTCGRENITYSETYVESIPFIKKQSDQTKVVTQKVEQIKEQQREEEQSQFQLTDSLLQPPSLLKNKVVSGEEEQQVVEEEIYYEEL</sequence>
<gene>
    <name evidence="3" type="ORF">GSPATT00030254001</name>
</gene>
<dbReference type="RefSeq" id="XP_001427018.1">
    <property type="nucleotide sequence ID" value="XM_001426981.1"/>
</dbReference>
<feature type="region of interest" description="Disordered" evidence="2">
    <location>
        <begin position="1"/>
        <end position="43"/>
    </location>
</feature>
<feature type="compositionally biased region" description="Basic and acidic residues" evidence="2">
    <location>
        <begin position="12"/>
        <end position="25"/>
    </location>
</feature>
<reference evidence="3 4" key="1">
    <citation type="journal article" date="2006" name="Nature">
        <title>Global trends of whole-genome duplications revealed by the ciliate Paramecium tetraurelia.</title>
        <authorList>
            <consortium name="Genoscope"/>
            <person name="Aury J.-M."/>
            <person name="Jaillon O."/>
            <person name="Duret L."/>
            <person name="Noel B."/>
            <person name="Jubin C."/>
            <person name="Porcel B.M."/>
            <person name="Segurens B."/>
            <person name="Daubin V."/>
            <person name="Anthouard V."/>
            <person name="Aiach N."/>
            <person name="Arnaiz O."/>
            <person name="Billaut A."/>
            <person name="Beisson J."/>
            <person name="Blanc I."/>
            <person name="Bouhouche K."/>
            <person name="Camara F."/>
            <person name="Duharcourt S."/>
            <person name="Guigo R."/>
            <person name="Gogendeau D."/>
            <person name="Katinka M."/>
            <person name="Keller A.-M."/>
            <person name="Kissmehl R."/>
            <person name="Klotz C."/>
            <person name="Koll F."/>
            <person name="Le Moue A."/>
            <person name="Lepere C."/>
            <person name="Malinsky S."/>
            <person name="Nowacki M."/>
            <person name="Nowak J.K."/>
            <person name="Plattner H."/>
            <person name="Poulain J."/>
            <person name="Ruiz F."/>
            <person name="Serrano V."/>
            <person name="Zagulski M."/>
            <person name="Dessen P."/>
            <person name="Betermier M."/>
            <person name="Weissenbach J."/>
            <person name="Scarpelli C."/>
            <person name="Schachter V."/>
            <person name="Sperling L."/>
            <person name="Meyer E."/>
            <person name="Cohen J."/>
            <person name="Wincker P."/>
        </authorList>
    </citation>
    <scope>NUCLEOTIDE SEQUENCE [LARGE SCALE GENOMIC DNA]</scope>
    <source>
        <strain evidence="3 4">Stock d4-2</strain>
    </source>
</reference>
<dbReference type="OrthoDB" id="300399at2759"/>
<dbReference type="GeneID" id="5012802"/>
<dbReference type="InParanoid" id="A0BM53"/>
<evidence type="ECO:0000313" key="3">
    <source>
        <dbReference type="EMBL" id="CAK59620.1"/>
    </source>
</evidence>
<dbReference type="OMA" id="REECEMM"/>
<evidence type="ECO:0000256" key="1">
    <source>
        <dbReference type="SAM" id="Coils"/>
    </source>
</evidence>
<organism evidence="3 4">
    <name type="scientific">Paramecium tetraurelia</name>
    <dbReference type="NCBI Taxonomy" id="5888"/>
    <lineage>
        <taxon>Eukaryota</taxon>
        <taxon>Sar</taxon>
        <taxon>Alveolata</taxon>
        <taxon>Ciliophora</taxon>
        <taxon>Intramacronucleata</taxon>
        <taxon>Oligohymenophorea</taxon>
        <taxon>Peniculida</taxon>
        <taxon>Parameciidae</taxon>
        <taxon>Paramecium</taxon>
    </lineage>
</organism>
<feature type="coiled-coil region" evidence="1">
    <location>
        <begin position="115"/>
        <end position="331"/>
    </location>
</feature>
<dbReference type="AlphaFoldDB" id="A0BM53"/>
<dbReference type="HOGENOM" id="CLU_385196_0_0_1"/>
<keyword evidence="1" id="KW-0175">Coiled coil</keyword>
<name>A0BM53_PARTE</name>
<accession>A0BM53</accession>
<evidence type="ECO:0000313" key="4">
    <source>
        <dbReference type="Proteomes" id="UP000000600"/>
    </source>
</evidence>
<feature type="coiled-coil region" evidence="1">
    <location>
        <begin position="62"/>
        <end position="89"/>
    </location>
</feature>
<dbReference type="Proteomes" id="UP000000600">
    <property type="component" value="Unassembled WGS sequence"/>
</dbReference>
<dbReference type="EMBL" id="CT868003">
    <property type="protein sequence ID" value="CAK59620.1"/>
    <property type="molecule type" value="Genomic_DNA"/>
</dbReference>
<protein>
    <submittedName>
        <fullName evidence="3">Uncharacterized protein</fullName>
    </submittedName>
</protein>
<keyword evidence="4" id="KW-1185">Reference proteome</keyword>